<dbReference type="InterPro" id="IPR016890">
    <property type="entry name" value="UCP028520"/>
</dbReference>
<feature type="domain" description="N-acetyltransferase" evidence="3">
    <location>
        <begin position="5"/>
        <end position="163"/>
    </location>
</feature>
<dbReference type="Pfam" id="PF00583">
    <property type="entry name" value="Acetyltransf_1"/>
    <property type="match status" value="1"/>
</dbReference>
<dbReference type="InterPro" id="IPR050832">
    <property type="entry name" value="Bact_Acetyltransf"/>
</dbReference>
<dbReference type="EMBL" id="CP043504">
    <property type="protein sequence ID" value="QEO10501.1"/>
    <property type="molecule type" value="Genomic_DNA"/>
</dbReference>
<dbReference type="Proteomes" id="UP000322159">
    <property type="component" value="Chromosome"/>
</dbReference>
<dbReference type="SUPFAM" id="SSF55729">
    <property type="entry name" value="Acyl-CoA N-acyltransferases (Nat)"/>
    <property type="match status" value="1"/>
</dbReference>
<dbReference type="PANTHER" id="PTHR43877">
    <property type="entry name" value="AMINOALKYLPHOSPHONATE N-ACETYLTRANSFERASE-RELATED-RELATED"/>
    <property type="match status" value="1"/>
</dbReference>
<dbReference type="PROSITE" id="PS51186">
    <property type="entry name" value="GNAT"/>
    <property type="match status" value="1"/>
</dbReference>
<dbReference type="GO" id="GO:0016747">
    <property type="term" value="F:acyltransferase activity, transferring groups other than amino-acyl groups"/>
    <property type="evidence" value="ECO:0007669"/>
    <property type="project" value="InterPro"/>
</dbReference>
<sequence>MVPAVVIRPLERSEIPALVAINDAAYPAVPITPIAEFAELVDHSELALVAERGGEPIGFLLAMAPGRDYASENYRYFSDRSEDFLYIDRIVLAEGARGTGVGRALYAHVFEAARARGASEVTCEVNVQPPNPGSLAFHATLGFRELGRQSTKGGAFVVALLAAEV</sequence>
<dbReference type="InterPro" id="IPR000182">
    <property type="entry name" value="GNAT_dom"/>
</dbReference>
<dbReference type="OrthoDB" id="6182349at2"/>
<evidence type="ECO:0000259" key="3">
    <source>
        <dbReference type="PROSITE" id="PS51186"/>
    </source>
</evidence>
<protein>
    <submittedName>
        <fullName evidence="4">GNAT family N-acetyltransferase</fullName>
    </submittedName>
</protein>
<dbReference type="CDD" id="cd04301">
    <property type="entry name" value="NAT_SF"/>
    <property type="match status" value="1"/>
</dbReference>
<evidence type="ECO:0000313" key="5">
    <source>
        <dbReference type="Proteomes" id="UP000322159"/>
    </source>
</evidence>
<dbReference type="KEGG" id="lyk:FLP23_11115"/>
<dbReference type="Gene3D" id="3.40.630.30">
    <property type="match status" value="1"/>
</dbReference>
<keyword evidence="5" id="KW-1185">Reference proteome</keyword>
<proteinExistence type="predicted"/>
<gene>
    <name evidence="4" type="ORF">FLP23_11115</name>
</gene>
<reference evidence="4 5" key="1">
    <citation type="submission" date="2019-09" db="EMBL/GenBank/DDBJ databases">
        <title>Genome sequencing of strain KACC 19322.</title>
        <authorList>
            <person name="Heo J."/>
            <person name="Kim S.-J."/>
            <person name="Kim J.-S."/>
            <person name="Hong S.-B."/>
            <person name="Kwon S.-W."/>
        </authorList>
    </citation>
    <scope>NUCLEOTIDE SEQUENCE [LARGE SCALE GENOMIC DNA]</scope>
    <source>
        <strain evidence="4 5">KACC 19322</strain>
    </source>
</reference>
<dbReference type="PIRSF" id="PIRSF028520">
    <property type="entry name" value="UCP028520"/>
    <property type="match status" value="1"/>
</dbReference>
<organism evidence="4 5">
    <name type="scientific">Protaetiibacter larvae</name>
    <dbReference type="NCBI Taxonomy" id="2592654"/>
    <lineage>
        <taxon>Bacteria</taxon>
        <taxon>Bacillati</taxon>
        <taxon>Actinomycetota</taxon>
        <taxon>Actinomycetes</taxon>
        <taxon>Micrococcales</taxon>
        <taxon>Microbacteriaceae</taxon>
        <taxon>Protaetiibacter</taxon>
    </lineage>
</organism>
<accession>A0A5C1Y9E1</accession>
<dbReference type="PANTHER" id="PTHR43877:SF2">
    <property type="entry name" value="AMINOALKYLPHOSPHONATE N-ACETYLTRANSFERASE-RELATED"/>
    <property type="match status" value="1"/>
</dbReference>
<keyword evidence="1 4" id="KW-0808">Transferase</keyword>
<dbReference type="AlphaFoldDB" id="A0A5C1Y9E1"/>
<evidence type="ECO:0000313" key="4">
    <source>
        <dbReference type="EMBL" id="QEO10501.1"/>
    </source>
</evidence>
<evidence type="ECO:0000256" key="1">
    <source>
        <dbReference type="ARBA" id="ARBA00022679"/>
    </source>
</evidence>
<name>A0A5C1Y9E1_9MICO</name>
<dbReference type="InterPro" id="IPR016181">
    <property type="entry name" value="Acyl_CoA_acyltransferase"/>
</dbReference>
<keyword evidence="2" id="KW-0012">Acyltransferase</keyword>
<evidence type="ECO:0000256" key="2">
    <source>
        <dbReference type="ARBA" id="ARBA00023315"/>
    </source>
</evidence>